<dbReference type="InterPro" id="IPR001220">
    <property type="entry name" value="Legume_lectin_dom"/>
</dbReference>
<dbReference type="GO" id="GO:0030246">
    <property type="term" value="F:carbohydrate binding"/>
    <property type="evidence" value="ECO:0007669"/>
    <property type="project" value="InterPro"/>
</dbReference>
<organism evidence="3 4">
    <name type="scientific">Candidatus Nitrobium versatile</name>
    <dbReference type="NCBI Taxonomy" id="2884831"/>
    <lineage>
        <taxon>Bacteria</taxon>
        <taxon>Pseudomonadati</taxon>
        <taxon>Nitrospirota</taxon>
        <taxon>Nitrospiria</taxon>
        <taxon>Nitrospirales</taxon>
        <taxon>Nitrospiraceae</taxon>
        <taxon>Candidatus Nitrobium</taxon>
    </lineage>
</organism>
<dbReference type="Proteomes" id="UP000705867">
    <property type="component" value="Unassembled WGS sequence"/>
</dbReference>
<dbReference type="Gene3D" id="2.60.120.200">
    <property type="match status" value="1"/>
</dbReference>
<name>A0A953J470_9BACT</name>
<dbReference type="Pfam" id="PF00139">
    <property type="entry name" value="Lectin_legB"/>
    <property type="match status" value="1"/>
</dbReference>
<feature type="transmembrane region" description="Helical" evidence="1">
    <location>
        <begin position="12"/>
        <end position="35"/>
    </location>
</feature>
<comment type="caution">
    <text evidence="3">The sequence shown here is derived from an EMBL/GenBank/DDBJ whole genome shotgun (WGS) entry which is preliminary data.</text>
</comment>
<reference evidence="3" key="2">
    <citation type="submission" date="2021-08" db="EMBL/GenBank/DDBJ databases">
        <authorList>
            <person name="Dalcin Martins P."/>
        </authorList>
    </citation>
    <scope>NUCLEOTIDE SEQUENCE</scope>
    <source>
        <strain evidence="3">MAG_39</strain>
    </source>
</reference>
<evidence type="ECO:0000313" key="3">
    <source>
        <dbReference type="EMBL" id="MBZ0155951.1"/>
    </source>
</evidence>
<sequence length="595" mass="62891">MRKRGFEGKEGFALVPVVLVLLVVASLLTFGILTFGPLVKRGKVNETKDTLDAAVKAIISWAAANGRLPCEGNDNAGYCNSQGDEFTPAVRNPSDAWAKSLFYVYDNQLADLAQGGLCGRSTTNLTVRVCPDAGCATPSAVLSNVALVVLSAGENFNNQTFGTAGVAAANTVNVYDSTVTIDAYTGDMNRSETYDDIVRWVTLDELKNKAGCYGTTGGRLRIINNELPRACANTTYSATVYAEGGVPFSGSQYQWCIQGFLPSGLTANPNTACPSWSSNAASLQLGGSATSLTSASLVFMVRDNDPTPNVFQRAMTLQVASCGGGGSDEISFAGNIPDSGFVINVPNASGAAIDYTNNTVVMGSSNADGTPDQGSTVGCVWYQTPKTLEGKTMLSYFDVRILQDSDSRSKDYADGFTFTVMTSNNPTSTCGSQGDGMGYNSIPGKSVAIEFDTYYQNNKNDPLSSQNVFNHVAFIQNGTNVHNSGGNPACLSAGCVRDPSPTPSATWLEDNVTHKVRIEIDATAGAGNIATVKVWVCDACANLNDLDSNYTSVSPSLTHSFTLDPTMTQVIFGFTEGSAGQPQYIVLSNFTAKFR</sequence>
<evidence type="ECO:0000259" key="2">
    <source>
        <dbReference type="Pfam" id="PF00139"/>
    </source>
</evidence>
<dbReference type="AlphaFoldDB" id="A0A953J470"/>
<keyword evidence="1" id="KW-1133">Transmembrane helix</keyword>
<feature type="domain" description="Legume lectin" evidence="2">
    <location>
        <begin position="370"/>
        <end position="581"/>
    </location>
</feature>
<dbReference type="EMBL" id="JAIOIV010000058">
    <property type="protein sequence ID" value="MBZ0155951.1"/>
    <property type="molecule type" value="Genomic_DNA"/>
</dbReference>
<proteinExistence type="predicted"/>
<gene>
    <name evidence="3" type="ORF">K8I29_07015</name>
</gene>
<reference evidence="3" key="1">
    <citation type="journal article" date="2021" name="bioRxiv">
        <title>Unraveling nitrogen, sulfur and carbon metabolic pathways and microbial community transcriptional responses to substrate deprivation and toxicity stresses in a bioreactor mimicking anoxic brackish coastal sediment conditions.</title>
        <authorList>
            <person name="Martins P.D."/>
            <person name="Echeveste M.J."/>
            <person name="Arshad A."/>
            <person name="Kurth J."/>
            <person name="Ouboter H."/>
            <person name="Jetten M.S.M."/>
            <person name="Welte C.U."/>
        </authorList>
    </citation>
    <scope>NUCLEOTIDE SEQUENCE</scope>
    <source>
        <strain evidence="3">MAG_39</strain>
    </source>
</reference>
<evidence type="ECO:0000313" key="4">
    <source>
        <dbReference type="Proteomes" id="UP000705867"/>
    </source>
</evidence>
<dbReference type="InterPro" id="IPR013320">
    <property type="entry name" value="ConA-like_dom_sf"/>
</dbReference>
<keyword evidence="1" id="KW-0472">Membrane</keyword>
<dbReference type="SUPFAM" id="SSF49899">
    <property type="entry name" value="Concanavalin A-like lectins/glucanases"/>
    <property type="match status" value="1"/>
</dbReference>
<accession>A0A953J470</accession>
<keyword evidence="1" id="KW-0812">Transmembrane</keyword>
<protein>
    <recommendedName>
        <fullName evidence="2">Legume lectin domain-containing protein</fullName>
    </recommendedName>
</protein>
<evidence type="ECO:0000256" key="1">
    <source>
        <dbReference type="SAM" id="Phobius"/>
    </source>
</evidence>